<dbReference type="InterPro" id="IPR016155">
    <property type="entry name" value="Mopterin_synth/thiamin_S_b"/>
</dbReference>
<dbReference type="OrthoDB" id="9801945at2"/>
<protein>
    <submittedName>
        <fullName evidence="1">Molybdopterin converting factor subunit 1</fullName>
    </submittedName>
</protein>
<reference evidence="1 2" key="1">
    <citation type="submission" date="2017-04" db="EMBL/GenBank/DDBJ databases">
        <title>Unexpected and diverse lifestyles within the genus Limnohabitans.</title>
        <authorList>
            <person name="Kasalicky V."/>
            <person name="Mehrshad M."/>
            <person name="Andrei S.-A."/>
            <person name="Salcher M."/>
            <person name="Kratochvilova H."/>
            <person name="Simek K."/>
            <person name="Ghai R."/>
        </authorList>
    </citation>
    <scope>NUCLEOTIDE SEQUENCE [LARGE SCALE GENOMIC DNA]</scope>
    <source>
        <strain evidence="1 2">II-B4</strain>
    </source>
</reference>
<dbReference type="SUPFAM" id="SSF54285">
    <property type="entry name" value="MoaD/ThiS"/>
    <property type="match status" value="1"/>
</dbReference>
<dbReference type="NCBIfam" id="TIGR01682">
    <property type="entry name" value="moaD"/>
    <property type="match status" value="1"/>
</dbReference>
<comment type="caution">
    <text evidence="1">The sequence shown here is derived from an EMBL/GenBank/DDBJ whole genome shotgun (WGS) entry which is preliminary data.</text>
</comment>
<keyword evidence="2" id="KW-1185">Reference proteome</keyword>
<dbReference type="InterPro" id="IPR003749">
    <property type="entry name" value="ThiS/MoaD-like"/>
</dbReference>
<dbReference type="Gene3D" id="3.10.20.30">
    <property type="match status" value="1"/>
</dbReference>
<dbReference type="InterPro" id="IPR012675">
    <property type="entry name" value="Beta-grasp_dom_sf"/>
</dbReference>
<proteinExistence type="predicted"/>
<dbReference type="CDD" id="cd00754">
    <property type="entry name" value="Ubl_MoaD"/>
    <property type="match status" value="1"/>
</dbReference>
<sequence length="83" mass="8857">MKIQVRYFASLRETIGVASESVETDCDNVASFRQQLISRGGAHAECLAIGRPVRVAVNQVMANDATLLTGDCEVAFFPPVTGG</sequence>
<organism evidence="1 2">
    <name type="scientific">Limnohabitans parvus II-B4</name>
    <dbReference type="NCBI Taxonomy" id="1293052"/>
    <lineage>
        <taxon>Bacteria</taxon>
        <taxon>Pseudomonadati</taxon>
        <taxon>Pseudomonadota</taxon>
        <taxon>Betaproteobacteria</taxon>
        <taxon>Burkholderiales</taxon>
        <taxon>Comamonadaceae</taxon>
        <taxon>Limnohabitans</taxon>
    </lineage>
</organism>
<dbReference type="EMBL" id="NESN01000001">
    <property type="protein sequence ID" value="PUE55188.1"/>
    <property type="molecule type" value="Genomic_DNA"/>
</dbReference>
<accession>A0A315EEF8</accession>
<gene>
    <name evidence="1" type="ORF">B9Z37_00930</name>
</gene>
<evidence type="ECO:0000313" key="1">
    <source>
        <dbReference type="EMBL" id="PUE55188.1"/>
    </source>
</evidence>
<name>A0A315EEF8_9BURK</name>
<dbReference type="Pfam" id="PF02597">
    <property type="entry name" value="ThiS"/>
    <property type="match status" value="1"/>
</dbReference>
<dbReference type="Proteomes" id="UP000250790">
    <property type="component" value="Unassembled WGS sequence"/>
</dbReference>
<dbReference type="AlphaFoldDB" id="A0A315EEF8"/>
<dbReference type="RefSeq" id="WP_108311191.1">
    <property type="nucleotide sequence ID" value="NZ_NESN01000001.1"/>
</dbReference>
<evidence type="ECO:0000313" key="2">
    <source>
        <dbReference type="Proteomes" id="UP000250790"/>
    </source>
</evidence>